<dbReference type="STRING" id="4536.A0A0E0INR1"/>
<evidence type="ECO:0000259" key="2">
    <source>
        <dbReference type="Pfam" id="PF13460"/>
    </source>
</evidence>
<proteinExistence type="predicted"/>
<dbReference type="Pfam" id="PF13460">
    <property type="entry name" value="NAD_binding_10"/>
    <property type="match status" value="1"/>
</dbReference>
<dbReference type="eggNOG" id="KOG1203">
    <property type="taxonomic scope" value="Eukaryota"/>
</dbReference>
<keyword evidence="4" id="KW-1185">Reference proteome</keyword>
<feature type="compositionally biased region" description="Polar residues" evidence="1">
    <location>
        <begin position="354"/>
        <end position="374"/>
    </location>
</feature>
<dbReference type="Gramene" id="ONIVA10G00050.1">
    <property type="protein sequence ID" value="ONIVA10G00050.1"/>
    <property type="gene ID" value="ONIVA10G00050"/>
</dbReference>
<evidence type="ECO:0000313" key="4">
    <source>
        <dbReference type="Proteomes" id="UP000006591"/>
    </source>
</evidence>
<reference evidence="3" key="1">
    <citation type="submission" date="2015-04" db="UniProtKB">
        <authorList>
            <consortium name="EnsemblPlants"/>
        </authorList>
    </citation>
    <scope>IDENTIFICATION</scope>
    <source>
        <strain evidence="3">SL10</strain>
    </source>
</reference>
<dbReference type="Proteomes" id="UP000006591">
    <property type="component" value="Chromosome 10"/>
</dbReference>
<dbReference type="OMA" id="QGWKSNQ"/>
<feature type="compositionally biased region" description="Pro residues" evidence="1">
    <location>
        <begin position="453"/>
        <end position="463"/>
    </location>
</feature>
<evidence type="ECO:0000256" key="1">
    <source>
        <dbReference type="SAM" id="MobiDB-lite"/>
    </source>
</evidence>
<dbReference type="SUPFAM" id="SSF51735">
    <property type="entry name" value="NAD(P)-binding Rossmann-fold domains"/>
    <property type="match status" value="1"/>
</dbReference>
<dbReference type="Gene3D" id="3.40.50.720">
    <property type="entry name" value="NAD(P)-binding Rossmann-like Domain"/>
    <property type="match status" value="1"/>
</dbReference>
<dbReference type="HOGENOM" id="CLU_025711_7_1_1"/>
<sequence>MEQAAKATISLSPPSYAGCCMAACPYRSTRHLRRGGGCSARSISSLRHAPSARVYAAAAAAATPEPKSTKENDLVFIAGATGKVGSRAVREFIKLGFRVRAGVRSAQRASSLVQSVEQLKVDDDATSPAERLEIVECDLEKQAQSDIVSAIGNAAIVVCSIGASEKDILDVTGPYRIDYMATNNLVQAATAAKVEHFILVTSLGTNRIGFPAFLLNLFWGVLCWKRRAEEALIGSGLPYTVAELIACIASNRRTAYCKVVEAIAETTAPLLPTEDQLANIPSKRLTQQPPPEPEVVQQGETPPKPIQQSQRPLSPYTAFVDLKPPSSPSPCPPSAAAPAPTSTDTAAAGSSSTLNSSATGTPISVDQPKQQQRPLSPYTRYEELKPPSSPSPTPPSAASSASASASPDTPPAAAASSAALDSSANGTPITGDQLNQQQRPLSPYTRYEELKPPSSPTPSTPKL</sequence>
<feature type="compositionally biased region" description="Polar residues" evidence="1">
    <location>
        <begin position="425"/>
        <end position="440"/>
    </location>
</feature>
<feature type="region of interest" description="Disordered" evidence="1">
    <location>
        <begin position="282"/>
        <end position="463"/>
    </location>
</feature>
<feature type="compositionally biased region" description="Pro residues" evidence="1">
    <location>
        <begin position="325"/>
        <end position="335"/>
    </location>
</feature>
<organism evidence="3">
    <name type="scientific">Oryza nivara</name>
    <name type="common">Indian wild rice</name>
    <name type="synonym">Oryza sativa f. spontanea</name>
    <dbReference type="NCBI Taxonomy" id="4536"/>
    <lineage>
        <taxon>Eukaryota</taxon>
        <taxon>Viridiplantae</taxon>
        <taxon>Streptophyta</taxon>
        <taxon>Embryophyta</taxon>
        <taxon>Tracheophyta</taxon>
        <taxon>Spermatophyta</taxon>
        <taxon>Magnoliopsida</taxon>
        <taxon>Liliopsida</taxon>
        <taxon>Poales</taxon>
        <taxon>Poaceae</taxon>
        <taxon>BOP clade</taxon>
        <taxon>Oryzoideae</taxon>
        <taxon>Oryzeae</taxon>
        <taxon>Oryzinae</taxon>
        <taxon>Oryza</taxon>
    </lineage>
</organism>
<dbReference type="GO" id="GO:0098807">
    <property type="term" value="C:chloroplast thylakoid membrane protein complex"/>
    <property type="evidence" value="ECO:0007669"/>
    <property type="project" value="EnsemblPlants"/>
</dbReference>
<reference evidence="3" key="2">
    <citation type="submission" date="2018-04" db="EMBL/GenBank/DDBJ databases">
        <title>OnivRS2 (Oryza nivara Reference Sequence Version 2).</title>
        <authorList>
            <person name="Zhang J."/>
            <person name="Kudrna D."/>
            <person name="Lee S."/>
            <person name="Talag J."/>
            <person name="Rajasekar S."/>
            <person name="Welchert J."/>
            <person name="Hsing Y.-I."/>
            <person name="Wing R.A."/>
        </authorList>
    </citation>
    <scope>NUCLEOTIDE SEQUENCE [LARGE SCALE GENOMIC DNA]</scope>
</reference>
<dbReference type="InterPro" id="IPR016040">
    <property type="entry name" value="NAD(P)-bd_dom"/>
</dbReference>
<protein>
    <recommendedName>
        <fullName evidence="2">NAD(P)-binding domain-containing protein</fullName>
    </recommendedName>
</protein>
<feature type="compositionally biased region" description="Low complexity" evidence="1">
    <location>
        <begin position="336"/>
        <end position="353"/>
    </location>
</feature>
<dbReference type="PANTHER" id="PTHR47285">
    <property type="entry name" value="PROTEIN TIC 62, CHLOROPLASTIC"/>
    <property type="match status" value="1"/>
</dbReference>
<name>A0A0E0INR1_ORYNI</name>
<dbReference type="EnsemblPlants" id="ONIVA10G00050.1">
    <property type="protein sequence ID" value="ONIVA10G00050.1"/>
    <property type="gene ID" value="ONIVA10G00050"/>
</dbReference>
<dbReference type="AlphaFoldDB" id="A0A0E0INR1"/>
<feature type="domain" description="NAD(P)-binding" evidence="2">
    <location>
        <begin position="79"/>
        <end position="242"/>
    </location>
</feature>
<dbReference type="InterPro" id="IPR044719">
    <property type="entry name" value="TIC62"/>
</dbReference>
<feature type="compositionally biased region" description="Low complexity" evidence="1">
    <location>
        <begin position="396"/>
        <end position="424"/>
    </location>
</feature>
<accession>A0A0E0INR1</accession>
<dbReference type="PANTHER" id="PTHR47285:SF1">
    <property type="entry name" value="PROTEIN TIC 62, CHLOROPLASTIC"/>
    <property type="match status" value="1"/>
</dbReference>
<evidence type="ECO:0000313" key="3">
    <source>
        <dbReference type="EnsemblPlants" id="ONIVA10G00050.1"/>
    </source>
</evidence>
<dbReference type="InterPro" id="IPR036291">
    <property type="entry name" value="NAD(P)-bd_dom_sf"/>
</dbReference>